<protein>
    <submittedName>
        <fullName evidence="1">Tick transposon</fullName>
    </submittedName>
</protein>
<name>A0A224ZA09_9ACAR</name>
<reference evidence="1" key="1">
    <citation type="journal article" date="2017" name="Parasit. Vectors">
        <title>Sialotranscriptomics of Rhipicephalus zambeziensis reveals intricate expression profiles of secretory proteins and suggests tight temporal transcriptional regulation during blood-feeding.</title>
        <authorList>
            <person name="de Castro M.H."/>
            <person name="de Klerk D."/>
            <person name="Pienaar R."/>
            <person name="Rees D.J.G."/>
            <person name="Mans B.J."/>
        </authorList>
    </citation>
    <scope>NUCLEOTIDE SEQUENCE</scope>
    <source>
        <tissue evidence="1">Salivary glands</tissue>
    </source>
</reference>
<dbReference type="EMBL" id="GFPF01012498">
    <property type="protein sequence ID" value="MAA23644.1"/>
    <property type="molecule type" value="Transcribed_RNA"/>
</dbReference>
<sequence length="113" mass="12646">MALLGVTLPFLDEEAERLEVRNAFEEMSECEFRRRFRFSKRTVRWLCGELDPVIGCQRASGISTERKVLCALRFFASGCFQRAVGSEEFIGLSQSSVSDTIHEVAHAITVVGG</sequence>
<accession>A0A224ZA09</accession>
<proteinExistence type="predicted"/>
<dbReference type="AlphaFoldDB" id="A0A224ZA09"/>
<evidence type="ECO:0000313" key="1">
    <source>
        <dbReference type="EMBL" id="MAA23644.1"/>
    </source>
</evidence>
<organism evidence="1">
    <name type="scientific">Rhipicephalus zambeziensis</name>
    <dbReference type="NCBI Taxonomy" id="60191"/>
    <lineage>
        <taxon>Eukaryota</taxon>
        <taxon>Metazoa</taxon>
        <taxon>Ecdysozoa</taxon>
        <taxon>Arthropoda</taxon>
        <taxon>Chelicerata</taxon>
        <taxon>Arachnida</taxon>
        <taxon>Acari</taxon>
        <taxon>Parasitiformes</taxon>
        <taxon>Ixodida</taxon>
        <taxon>Ixodoidea</taxon>
        <taxon>Ixodidae</taxon>
        <taxon>Rhipicephalinae</taxon>
        <taxon>Rhipicephalus</taxon>
        <taxon>Rhipicephalus</taxon>
    </lineage>
</organism>